<keyword evidence="7" id="KW-0131">Cell cycle</keyword>
<keyword evidence="5 10" id="KW-1133">Transmembrane helix</keyword>
<organism evidence="11 12">
    <name type="scientific">Kroppenstedtia pulmonis</name>
    <dbReference type="NCBI Taxonomy" id="1380685"/>
    <lineage>
        <taxon>Bacteria</taxon>
        <taxon>Bacillati</taxon>
        <taxon>Bacillota</taxon>
        <taxon>Bacilli</taxon>
        <taxon>Bacillales</taxon>
        <taxon>Thermoactinomycetaceae</taxon>
        <taxon>Kroppenstedtia</taxon>
    </lineage>
</organism>
<evidence type="ECO:0000256" key="9">
    <source>
        <dbReference type="SAM" id="Coils"/>
    </source>
</evidence>
<proteinExistence type="predicted"/>
<evidence type="ECO:0000256" key="1">
    <source>
        <dbReference type="ARBA" id="ARBA00004401"/>
    </source>
</evidence>
<keyword evidence="3 11" id="KW-0132">Cell division</keyword>
<keyword evidence="12" id="KW-1185">Reference proteome</keyword>
<evidence type="ECO:0000256" key="6">
    <source>
        <dbReference type="ARBA" id="ARBA00023136"/>
    </source>
</evidence>
<sequence>MREYRGNVSVAYQLEQPDRVAQRKRMPQKRGLSAGEKMLYLVSILIVVAVSTLILSRYAAMAELNLQASDIQRNIAQLQEENQQLESETKELMSSERIRRFAEDRGMIQGRSNKLFLQGKETR</sequence>
<keyword evidence="4 10" id="KW-0812">Transmembrane</keyword>
<dbReference type="InterPro" id="IPR007060">
    <property type="entry name" value="FtsL/DivIC"/>
</dbReference>
<gene>
    <name evidence="11" type="primary">ftsL</name>
    <name evidence="11" type="ORF">GXN76_10010</name>
</gene>
<name>A0A7D4BHQ3_9BACL</name>
<feature type="transmembrane region" description="Helical" evidence="10">
    <location>
        <begin position="38"/>
        <end position="60"/>
    </location>
</feature>
<keyword evidence="9" id="KW-0175">Coiled coil</keyword>
<comment type="subcellular location">
    <subcellularLocation>
        <location evidence="1">Cell membrane</location>
        <topology evidence="1">Single-pass type II membrane protein</topology>
    </subcellularLocation>
</comment>
<dbReference type="NCBIfam" id="TIGR02209">
    <property type="entry name" value="ftsL_broad"/>
    <property type="match status" value="1"/>
</dbReference>
<dbReference type="AlphaFoldDB" id="A0A7D4BHQ3"/>
<dbReference type="InterPro" id="IPR011922">
    <property type="entry name" value="Cell_div_FtsL"/>
</dbReference>
<evidence type="ECO:0000256" key="8">
    <source>
        <dbReference type="NCBIfam" id="TIGR02209"/>
    </source>
</evidence>
<evidence type="ECO:0000256" key="7">
    <source>
        <dbReference type="ARBA" id="ARBA00023306"/>
    </source>
</evidence>
<feature type="coiled-coil region" evidence="9">
    <location>
        <begin position="61"/>
        <end position="98"/>
    </location>
</feature>
<dbReference type="Proteomes" id="UP000503088">
    <property type="component" value="Chromosome"/>
</dbReference>
<evidence type="ECO:0000256" key="2">
    <source>
        <dbReference type="ARBA" id="ARBA00022475"/>
    </source>
</evidence>
<dbReference type="GO" id="GO:0005886">
    <property type="term" value="C:plasma membrane"/>
    <property type="evidence" value="ECO:0007669"/>
    <property type="project" value="UniProtKB-SubCell"/>
</dbReference>
<dbReference type="RefSeq" id="WP_173222798.1">
    <property type="nucleotide sequence ID" value="NZ_CP048104.1"/>
</dbReference>
<dbReference type="EMBL" id="CP048104">
    <property type="protein sequence ID" value="QKG84775.1"/>
    <property type="molecule type" value="Genomic_DNA"/>
</dbReference>
<evidence type="ECO:0000256" key="4">
    <source>
        <dbReference type="ARBA" id="ARBA00022692"/>
    </source>
</evidence>
<evidence type="ECO:0000256" key="10">
    <source>
        <dbReference type="SAM" id="Phobius"/>
    </source>
</evidence>
<evidence type="ECO:0000256" key="3">
    <source>
        <dbReference type="ARBA" id="ARBA00022618"/>
    </source>
</evidence>
<evidence type="ECO:0000313" key="12">
    <source>
        <dbReference type="Proteomes" id="UP000503088"/>
    </source>
</evidence>
<keyword evidence="6 10" id="KW-0472">Membrane</keyword>
<evidence type="ECO:0000256" key="5">
    <source>
        <dbReference type="ARBA" id="ARBA00022989"/>
    </source>
</evidence>
<keyword evidence="2" id="KW-1003">Cell membrane</keyword>
<protein>
    <recommendedName>
        <fullName evidence="8">Cell division protein FtsL</fullName>
    </recommendedName>
</protein>
<dbReference type="KEGG" id="kpul:GXN76_10010"/>
<dbReference type="GO" id="GO:0051301">
    <property type="term" value="P:cell division"/>
    <property type="evidence" value="ECO:0007669"/>
    <property type="project" value="UniProtKB-KW"/>
</dbReference>
<evidence type="ECO:0000313" key="11">
    <source>
        <dbReference type="EMBL" id="QKG84775.1"/>
    </source>
</evidence>
<dbReference type="Pfam" id="PF04977">
    <property type="entry name" value="DivIC"/>
    <property type="match status" value="1"/>
</dbReference>
<reference evidence="11 12" key="1">
    <citation type="submission" date="2020-01" db="EMBL/GenBank/DDBJ databases">
        <authorList>
            <person name="Gulvik C.A."/>
            <person name="Batra D.G."/>
        </authorList>
    </citation>
    <scope>NUCLEOTIDE SEQUENCE [LARGE SCALE GENOMIC DNA]</scope>
    <source>
        <strain evidence="11 12">W9323</strain>
    </source>
</reference>
<accession>A0A7D4BHQ3</accession>